<feature type="domain" description="Gamma-butyrobetaine hydroxylase-like N-terminal" evidence="3">
    <location>
        <begin position="6"/>
        <end position="89"/>
    </location>
</feature>
<keyword evidence="5" id="KW-1185">Reference proteome</keyword>
<dbReference type="RefSeq" id="WP_376868258.1">
    <property type="nucleotide sequence ID" value="NZ_JBHRYB010000016.1"/>
</dbReference>
<organism evidence="4 5">
    <name type="scientific">Bacterioplanoides pacificum</name>
    <dbReference type="NCBI Taxonomy" id="1171596"/>
    <lineage>
        <taxon>Bacteria</taxon>
        <taxon>Pseudomonadati</taxon>
        <taxon>Pseudomonadota</taxon>
        <taxon>Gammaproteobacteria</taxon>
        <taxon>Oceanospirillales</taxon>
        <taxon>Oceanospirillaceae</taxon>
        <taxon>Bacterioplanoides</taxon>
    </lineage>
</organism>
<evidence type="ECO:0000256" key="1">
    <source>
        <dbReference type="ARBA" id="ARBA00022723"/>
    </source>
</evidence>
<evidence type="ECO:0000313" key="4">
    <source>
        <dbReference type="EMBL" id="MFC3681693.1"/>
    </source>
</evidence>
<evidence type="ECO:0000259" key="3">
    <source>
        <dbReference type="Pfam" id="PF06155"/>
    </source>
</evidence>
<dbReference type="Proteomes" id="UP001595722">
    <property type="component" value="Unassembled WGS sequence"/>
</dbReference>
<dbReference type="InterPro" id="IPR038492">
    <property type="entry name" value="GBBH-like_N_sf"/>
</dbReference>
<evidence type="ECO:0000313" key="5">
    <source>
        <dbReference type="Proteomes" id="UP001595722"/>
    </source>
</evidence>
<protein>
    <submittedName>
        <fullName evidence="4">Gamma-butyrobetaine hydroxylase-like domain-containing protein</fullName>
    </submittedName>
</protein>
<keyword evidence="1" id="KW-0479">Metal-binding</keyword>
<dbReference type="Gene3D" id="3.30.2020.30">
    <property type="match status" value="1"/>
</dbReference>
<dbReference type="EMBL" id="JBHRYB010000016">
    <property type="protein sequence ID" value="MFC3681693.1"/>
    <property type="molecule type" value="Genomic_DNA"/>
</dbReference>
<evidence type="ECO:0000256" key="2">
    <source>
        <dbReference type="ARBA" id="ARBA00023004"/>
    </source>
</evidence>
<accession>A0ABV7VVZ1</accession>
<dbReference type="PANTHER" id="PTHR35303:SF5">
    <property type="entry name" value="OS02G0197800 PROTEIN"/>
    <property type="match status" value="1"/>
</dbReference>
<dbReference type="InterPro" id="IPR010376">
    <property type="entry name" value="GBBH-like_N"/>
</dbReference>
<dbReference type="Pfam" id="PF06155">
    <property type="entry name" value="GBBH-like_N"/>
    <property type="match status" value="1"/>
</dbReference>
<dbReference type="PANTHER" id="PTHR35303">
    <property type="entry name" value="OS02G0197800 PROTEIN"/>
    <property type="match status" value="1"/>
</dbReference>
<sequence>MTPTSIKVRKNSRCVELGYGDDLYQLSFEFLRVYSPSAEVRGHGVGNEVLQVGKKDVTLLTMEAAGNYALKLVFDDGHDSGLYDWNYLHHLCINQQSLWADYLQRLEQAGEKRESASINFKAL</sequence>
<proteinExistence type="predicted"/>
<reference evidence="5" key="1">
    <citation type="journal article" date="2019" name="Int. J. Syst. Evol. Microbiol.">
        <title>The Global Catalogue of Microorganisms (GCM) 10K type strain sequencing project: providing services to taxonomists for standard genome sequencing and annotation.</title>
        <authorList>
            <consortium name="The Broad Institute Genomics Platform"/>
            <consortium name="The Broad Institute Genome Sequencing Center for Infectious Disease"/>
            <person name="Wu L."/>
            <person name="Ma J."/>
        </authorList>
    </citation>
    <scope>NUCLEOTIDE SEQUENCE [LARGE SCALE GENOMIC DNA]</scope>
    <source>
        <strain evidence="5">KCTC 42424</strain>
    </source>
</reference>
<comment type="caution">
    <text evidence="4">The sequence shown here is derived from an EMBL/GenBank/DDBJ whole genome shotgun (WGS) entry which is preliminary data.</text>
</comment>
<gene>
    <name evidence="4" type="ORF">ACFOMG_16425</name>
</gene>
<keyword evidence="2" id="KW-0408">Iron</keyword>
<name>A0ABV7VVZ1_9GAMM</name>